<dbReference type="Proteomes" id="UP000432464">
    <property type="component" value="Unassembled WGS sequence"/>
</dbReference>
<dbReference type="AlphaFoldDB" id="A0A6I3L392"/>
<dbReference type="PANTHER" id="PTHR43162">
    <property type="match status" value="1"/>
</dbReference>
<sequence>MIVVMGATGAIGNALLTRLLELGVPCRALSRHPDRLRAMVYPPTDVEIRYADAADPASLRAAFEGATQLFLAITNSPFQVEFETRAIDTAAVCGIEHVVKLSVPTAAPDSPVAVARWHYAIEEALRASGITHTVLRPYAFMQKLLLLGPQVATQGAIVGTMGVAACNYIDCRDIADVAAAAHTRTEIAGGTYTLTGAETYSYPELTALLSAMLDTPIRYVDLPPADFREHLIEQSGLPGWLAGHIVEIQRLAITYPERPTDTVARILGKPPRALESFLTENLDAFRRRV</sequence>
<evidence type="ECO:0000313" key="2">
    <source>
        <dbReference type="EMBL" id="MTE16071.1"/>
    </source>
</evidence>
<dbReference type="EMBL" id="WMBB01000012">
    <property type="protein sequence ID" value="MTE16071.1"/>
    <property type="molecule type" value="Genomic_DNA"/>
</dbReference>
<organism evidence="2 3">
    <name type="scientific">Nocardia aurantiaca</name>
    <dbReference type="NCBI Taxonomy" id="2675850"/>
    <lineage>
        <taxon>Bacteria</taxon>
        <taxon>Bacillati</taxon>
        <taxon>Actinomycetota</taxon>
        <taxon>Actinomycetes</taxon>
        <taxon>Mycobacteriales</taxon>
        <taxon>Nocardiaceae</taxon>
        <taxon>Nocardia</taxon>
    </lineage>
</organism>
<reference evidence="2 3" key="1">
    <citation type="submission" date="2019-11" db="EMBL/GenBank/DDBJ databases">
        <title>Nocardia sp. nov. CT2-14 isolated from soil.</title>
        <authorList>
            <person name="Kanchanasin P."/>
            <person name="Tanasupawat S."/>
            <person name="Yuki M."/>
            <person name="Kudo T."/>
        </authorList>
    </citation>
    <scope>NUCLEOTIDE SEQUENCE [LARGE SCALE GENOMIC DNA]</scope>
    <source>
        <strain evidence="2 3">CT2-14</strain>
    </source>
</reference>
<dbReference type="InterPro" id="IPR036291">
    <property type="entry name" value="NAD(P)-bd_dom_sf"/>
</dbReference>
<accession>A0A6I3L392</accession>
<dbReference type="Pfam" id="PF05368">
    <property type="entry name" value="NmrA"/>
    <property type="match status" value="1"/>
</dbReference>
<name>A0A6I3L392_9NOCA</name>
<dbReference type="InterPro" id="IPR008030">
    <property type="entry name" value="NmrA-like"/>
</dbReference>
<gene>
    <name evidence="2" type="ORF">GLP40_25270</name>
</gene>
<proteinExistence type="predicted"/>
<comment type="caution">
    <text evidence="2">The sequence shown here is derived from an EMBL/GenBank/DDBJ whole genome shotgun (WGS) entry which is preliminary data.</text>
</comment>
<dbReference type="Gene3D" id="3.40.50.720">
    <property type="entry name" value="NAD(P)-binding Rossmann-like Domain"/>
    <property type="match status" value="1"/>
</dbReference>
<evidence type="ECO:0000313" key="3">
    <source>
        <dbReference type="Proteomes" id="UP000432464"/>
    </source>
</evidence>
<dbReference type="Gene3D" id="3.90.25.10">
    <property type="entry name" value="UDP-galactose 4-epimerase, domain 1"/>
    <property type="match status" value="1"/>
</dbReference>
<dbReference type="InterPro" id="IPR051604">
    <property type="entry name" value="Ergot_Alk_Oxidoreductase"/>
</dbReference>
<feature type="domain" description="NmrA-like" evidence="1">
    <location>
        <begin position="2"/>
        <end position="245"/>
    </location>
</feature>
<protein>
    <submittedName>
        <fullName evidence="2">NAD(P)H-binding protein</fullName>
    </submittedName>
</protein>
<dbReference type="SUPFAM" id="SSF51735">
    <property type="entry name" value="NAD(P)-binding Rossmann-fold domains"/>
    <property type="match status" value="1"/>
</dbReference>
<keyword evidence="3" id="KW-1185">Reference proteome</keyword>
<dbReference type="PANTHER" id="PTHR43162:SF1">
    <property type="entry name" value="PRESTALK A DIFFERENTIATION PROTEIN A"/>
    <property type="match status" value="1"/>
</dbReference>
<evidence type="ECO:0000259" key="1">
    <source>
        <dbReference type="Pfam" id="PF05368"/>
    </source>
</evidence>